<evidence type="ECO:0000256" key="1">
    <source>
        <dbReference type="SAM" id="MobiDB-lite"/>
    </source>
</evidence>
<reference evidence="2" key="1">
    <citation type="submission" date="2024-03" db="EMBL/GenBank/DDBJ databases">
        <title>Diverse circular DNA viruses in blood, oral, and fecal samples of captive lemurs.</title>
        <authorList>
            <person name="Paietta E.N."/>
            <person name="Kraberger S."/>
            <person name="Lund M.C."/>
            <person name="Custer J.M."/>
            <person name="Vargas K.M."/>
            <person name="Ehmke E.E."/>
            <person name="Yoder A.D."/>
            <person name="Varsani A."/>
        </authorList>
    </citation>
    <scope>NUCLEOTIDE SEQUENCE</scope>
    <source>
        <strain evidence="2">Duke_24SF_44</strain>
    </source>
</reference>
<evidence type="ECO:0000313" key="2">
    <source>
        <dbReference type="EMBL" id="XCD05752.1"/>
    </source>
</evidence>
<dbReference type="EMBL" id="PP511596">
    <property type="protein sequence ID" value="XCD05752.1"/>
    <property type="molecule type" value="Genomic_DNA"/>
</dbReference>
<organism evidence="2">
    <name type="scientific">Dulem virus 38</name>
    <dbReference type="NCBI Taxonomy" id="3145756"/>
    <lineage>
        <taxon>Viruses</taxon>
        <taxon>Duplodnaviria</taxon>
        <taxon>Heunggongvirae</taxon>
        <taxon>Uroviricota</taxon>
        <taxon>Caudoviricetes</taxon>
    </lineage>
</organism>
<feature type="region of interest" description="Disordered" evidence="1">
    <location>
        <begin position="578"/>
        <end position="622"/>
    </location>
</feature>
<protein>
    <submittedName>
        <fullName evidence="2">Uncharacterized protein</fullName>
    </submittedName>
</protein>
<accession>A0AAU8B0K4</accession>
<name>A0AAU8B0K4_9CAUD</name>
<proteinExistence type="predicted"/>
<sequence>MAGPVNPAAAPEGARGGQYVTVPGFGLPGQSMPSHSRTADGSTVVYSPKGWRWEEAGDSYSLATAKVAAAAMEGAVRRVRSSMGEVFYIKGTPDTNPEFSGGATGDTCRVQDAITGEIVAEWRWTGSTWERMRVSNEQISNLDVGKLTAGSAAIAELTARKIASDVGRFLELTTDQLTVTGNASFVNATAHHIWTRIINATEGEFEQIRAGMLSANSVNASNLQAGAIDGQVITGATLQSTRESSRGLKITSDGIFAYSPAGKRTVWIDSHNGYVDIDGNIGISDTWSRAWFGDITDGVTGIDSGKLGDQWGVGIFMNKLNGPYKWPALVTFKEDPSVKGGMLYFQAPSHDDNGAASMRLSRGGWNAYGGKDNVWGFGLNGGGFTIGARGVVNLNATSTQASIWMNLKNPLGIESTMMRLTVLDNQARGVYCNGRATVMAWDSQHQIYVDSAGVHQVGNKAFAMRVPGEWQKRHKMLEHFSTESPYDGIEYWETIDLDAEGRATWTLPDYVPKIASVRAPWIVLTSDGASAVLNRTGYGTDAKPWTVSVTGRPNTSVAVLVKGARQIDVWDPDTDEVALDDRARTSLWTDPPGGPGDGPGTPPPPGYLYDGEGPFPKPANDA</sequence>